<feature type="transmembrane region" description="Helical" evidence="1">
    <location>
        <begin position="60"/>
        <end position="82"/>
    </location>
</feature>
<reference evidence="2 3" key="1">
    <citation type="submission" date="2021-11" db="EMBL/GenBank/DDBJ databases">
        <title>Draft genome sequence of Actinomycetospora sp. SF1 isolated from the rhizosphere soil.</title>
        <authorList>
            <person name="Duangmal K."/>
            <person name="Chantavorakit T."/>
        </authorList>
    </citation>
    <scope>NUCLEOTIDE SEQUENCE [LARGE SCALE GENOMIC DNA]</scope>
    <source>
        <strain evidence="2 3">TBRC 5722</strain>
    </source>
</reference>
<evidence type="ECO:0008006" key="4">
    <source>
        <dbReference type="Google" id="ProtNLM"/>
    </source>
</evidence>
<keyword evidence="3" id="KW-1185">Reference proteome</keyword>
<dbReference type="RefSeq" id="WP_230731791.1">
    <property type="nucleotide sequence ID" value="NZ_JAJNDB010000001.1"/>
</dbReference>
<evidence type="ECO:0000256" key="1">
    <source>
        <dbReference type="SAM" id="Phobius"/>
    </source>
</evidence>
<keyword evidence="1" id="KW-0472">Membrane</keyword>
<proteinExistence type="predicted"/>
<dbReference type="EMBL" id="JAJNDB010000001">
    <property type="protein sequence ID" value="MCD2193543.1"/>
    <property type="molecule type" value="Genomic_DNA"/>
</dbReference>
<accession>A0ABS8P696</accession>
<feature type="transmembrane region" description="Helical" evidence="1">
    <location>
        <begin position="31"/>
        <end position="53"/>
    </location>
</feature>
<evidence type="ECO:0000313" key="3">
    <source>
        <dbReference type="Proteomes" id="UP001199469"/>
    </source>
</evidence>
<dbReference type="Proteomes" id="UP001199469">
    <property type="component" value="Unassembled WGS sequence"/>
</dbReference>
<sequence>MTSPVSDFESSSGEQVANDVANLSSTPRPVLWSHLAAFVLALGLAAVNSAVWAQIPGGAAITISVASIVVQGVVQGIAAWLAHIQVAPVSGGGAHEK</sequence>
<evidence type="ECO:0000313" key="2">
    <source>
        <dbReference type="EMBL" id="MCD2193543.1"/>
    </source>
</evidence>
<comment type="caution">
    <text evidence="2">The sequence shown here is derived from an EMBL/GenBank/DDBJ whole genome shotgun (WGS) entry which is preliminary data.</text>
</comment>
<name>A0ABS8P696_9PSEU</name>
<protein>
    <recommendedName>
        <fullName evidence="4">Holin</fullName>
    </recommendedName>
</protein>
<keyword evidence="1" id="KW-0812">Transmembrane</keyword>
<keyword evidence="1" id="KW-1133">Transmembrane helix</keyword>
<gene>
    <name evidence="2" type="ORF">LQ327_09120</name>
</gene>
<organism evidence="2 3">
    <name type="scientific">Actinomycetospora endophytica</name>
    <dbReference type="NCBI Taxonomy" id="2291215"/>
    <lineage>
        <taxon>Bacteria</taxon>
        <taxon>Bacillati</taxon>
        <taxon>Actinomycetota</taxon>
        <taxon>Actinomycetes</taxon>
        <taxon>Pseudonocardiales</taxon>
        <taxon>Pseudonocardiaceae</taxon>
        <taxon>Actinomycetospora</taxon>
    </lineage>
</organism>